<evidence type="ECO:0000256" key="2">
    <source>
        <dbReference type="ARBA" id="ARBA00022679"/>
    </source>
</evidence>
<proteinExistence type="predicted"/>
<dbReference type="InterPro" id="IPR050743">
    <property type="entry name" value="2-oxoacid_DH_E2_comp"/>
</dbReference>
<comment type="cofactor">
    <cofactor evidence="1">
        <name>(R)-lipoate</name>
        <dbReference type="ChEBI" id="CHEBI:83088"/>
    </cofactor>
</comment>
<name>A0ABC8UG06_9AQUA</name>
<keyword evidence="6" id="KW-1185">Reference proteome</keyword>
<reference evidence="5 6" key="1">
    <citation type="submission" date="2024-02" db="EMBL/GenBank/DDBJ databases">
        <authorList>
            <person name="Vignale AGUSTIN F."/>
            <person name="Sosa J E."/>
            <person name="Modenutti C."/>
        </authorList>
    </citation>
    <scope>NUCLEOTIDE SEQUENCE [LARGE SCALE GENOMIC DNA]</scope>
</reference>
<keyword evidence="2" id="KW-0808">Transferase</keyword>
<protein>
    <recommendedName>
        <fullName evidence="4">2-oxoacid dehydrogenase acyltransferase catalytic domain-containing protein</fullName>
    </recommendedName>
</protein>
<keyword evidence="3" id="KW-0012">Acyltransferase</keyword>
<dbReference type="GO" id="GO:0016746">
    <property type="term" value="F:acyltransferase activity"/>
    <property type="evidence" value="ECO:0007669"/>
    <property type="project" value="UniProtKB-KW"/>
</dbReference>
<dbReference type="InterPro" id="IPR023213">
    <property type="entry name" value="CAT-like_dom_sf"/>
</dbReference>
<dbReference type="Proteomes" id="UP001642360">
    <property type="component" value="Unassembled WGS sequence"/>
</dbReference>
<evidence type="ECO:0000259" key="4">
    <source>
        <dbReference type="Pfam" id="PF00198"/>
    </source>
</evidence>
<dbReference type="InterPro" id="IPR001078">
    <property type="entry name" value="2-oxoacid_DH_actylTfrase"/>
</dbReference>
<dbReference type="PANTHER" id="PTHR43178">
    <property type="entry name" value="DIHYDROLIPOAMIDE ACETYLTRANSFERASE COMPONENT OF PYRUVATE DEHYDROGENASE COMPLEX"/>
    <property type="match status" value="1"/>
</dbReference>
<feature type="domain" description="2-oxoacid dehydrogenase acyltransferase catalytic" evidence="4">
    <location>
        <begin position="131"/>
        <end position="366"/>
    </location>
</feature>
<comment type="caution">
    <text evidence="5">The sequence shown here is derived from an EMBL/GenBank/DDBJ whole genome shotgun (WGS) entry which is preliminary data.</text>
</comment>
<evidence type="ECO:0000313" key="5">
    <source>
        <dbReference type="EMBL" id="CAK9179931.1"/>
    </source>
</evidence>
<dbReference type="Gene3D" id="3.30.559.10">
    <property type="entry name" value="Chloramphenicol acetyltransferase-like domain"/>
    <property type="match status" value="1"/>
</dbReference>
<dbReference type="PANTHER" id="PTHR43178:SF5">
    <property type="entry name" value="LIPOAMIDE ACYLTRANSFERASE COMPONENT OF BRANCHED-CHAIN ALPHA-KETO ACID DEHYDROGENASE COMPLEX, MITOCHONDRIAL"/>
    <property type="match status" value="1"/>
</dbReference>
<gene>
    <name evidence="5" type="ORF">ILEXP_LOCUS49877</name>
</gene>
<evidence type="ECO:0000313" key="6">
    <source>
        <dbReference type="Proteomes" id="UP001642360"/>
    </source>
</evidence>
<dbReference type="FunFam" id="3.30.559.10:FF:000003">
    <property type="entry name" value="Acetyltransferase component of pyruvate dehydrogenase complex"/>
    <property type="match status" value="1"/>
</dbReference>
<evidence type="ECO:0000256" key="3">
    <source>
        <dbReference type="ARBA" id="ARBA00023315"/>
    </source>
</evidence>
<organism evidence="5 6">
    <name type="scientific">Ilex paraguariensis</name>
    <name type="common">yerba mate</name>
    <dbReference type="NCBI Taxonomy" id="185542"/>
    <lineage>
        <taxon>Eukaryota</taxon>
        <taxon>Viridiplantae</taxon>
        <taxon>Streptophyta</taxon>
        <taxon>Embryophyta</taxon>
        <taxon>Tracheophyta</taxon>
        <taxon>Spermatophyta</taxon>
        <taxon>Magnoliopsida</taxon>
        <taxon>eudicotyledons</taxon>
        <taxon>Gunneridae</taxon>
        <taxon>Pentapetalae</taxon>
        <taxon>asterids</taxon>
        <taxon>campanulids</taxon>
        <taxon>Aquifoliales</taxon>
        <taxon>Aquifoliaceae</taxon>
        <taxon>Ilex</taxon>
    </lineage>
</organism>
<dbReference type="SUPFAM" id="SSF52777">
    <property type="entry name" value="CoA-dependent acyltransferases"/>
    <property type="match status" value="1"/>
</dbReference>
<dbReference type="AlphaFoldDB" id="A0ABC8UG06"/>
<evidence type="ECO:0000256" key="1">
    <source>
        <dbReference type="ARBA" id="ARBA00001938"/>
    </source>
</evidence>
<dbReference type="EMBL" id="CAUOFW020007613">
    <property type="protein sequence ID" value="CAK9179931.1"/>
    <property type="molecule type" value="Genomic_DNA"/>
</dbReference>
<accession>A0ABC8UG06</accession>
<dbReference type="Pfam" id="PF00198">
    <property type="entry name" value="2-oxoacid_dh"/>
    <property type="match status" value="1"/>
</dbReference>
<sequence length="366" mass="40290">MTYASQIFRNSKKLGDVSTLRRHDHPILLRWLANISWPFNILGDDPLECHQLGYVPGERDRVISLVGVEKGNRLMTAMKVGAPVAGFGVNNRFLWSQVQRTRSFLTDSASRGNEVSATAPKVDKTTAAALEYTDIPNSEITNVMASWFLLSKQTIPHYYLTVDTCVDNLMDLQSQLNLLQEASGGKRISFNDFVIKGAASALREVPRCNSSWTSDYIRQYHNVNIKVAVQTDNGTLAPVIKDADKKSLSMIAKDVAEQVQHLTQKAEENSLTPEDYEGGTFTLVNLGGPLGVKQFSGVILPPQSALLAVGSAEERIIPSSGPDRFKSASFMSVTLSCDHRVIDGATAAEWLKAFKGYIEHPESMLL</sequence>